<evidence type="ECO:0000313" key="4">
    <source>
        <dbReference type="WBParaSite" id="SPAL_0000499900.1"/>
    </source>
</evidence>
<dbReference type="InterPro" id="IPR024079">
    <property type="entry name" value="MetalloPept_cat_dom_sf"/>
</dbReference>
<evidence type="ECO:0000313" key="3">
    <source>
        <dbReference type="Proteomes" id="UP000046392"/>
    </source>
</evidence>
<organism evidence="3 4">
    <name type="scientific">Strongyloides papillosus</name>
    <name type="common">Intestinal threadworm</name>
    <dbReference type="NCBI Taxonomy" id="174720"/>
    <lineage>
        <taxon>Eukaryota</taxon>
        <taxon>Metazoa</taxon>
        <taxon>Ecdysozoa</taxon>
        <taxon>Nematoda</taxon>
        <taxon>Chromadorea</taxon>
        <taxon>Rhabditida</taxon>
        <taxon>Tylenchina</taxon>
        <taxon>Panagrolaimomorpha</taxon>
        <taxon>Strongyloidoidea</taxon>
        <taxon>Strongyloididae</taxon>
        <taxon>Strongyloides</taxon>
    </lineage>
</organism>
<dbReference type="Pfam" id="PF01400">
    <property type="entry name" value="Astacin"/>
    <property type="match status" value="1"/>
</dbReference>
<dbReference type="GO" id="GO:0004222">
    <property type="term" value="F:metalloendopeptidase activity"/>
    <property type="evidence" value="ECO:0007669"/>
    <property type="project" value="InterPro"/>
</dbReference>
<dbReference type="InterPro" id="IPR000742">
    <property type="entry name" value="EGF"/>
</dbReference>
<dbReference type="GO" id="GO:0006508">
    <property type="term" value="P:proteolysis"/>
    <property type="evidence" value="ECO:0007669"/>
    <property type="project" value="InterPro"/>
</dbReference>
<sequence length="398" mass="46071">MKFYLLPLLLLLCITQSFANKETEIIIKNTPKERKRPPYHKNGKPNYYNYTLDISSIKDVSLDIERILRQISSHTCLIFKKKDTEIKDDIGINFKKSLDKNEVILSESTSQPTTVTLTEEVYKSKTNLSFFIGVAFGIITEIQRPDSDQYVTVDNKNLNTTCYNEYYEQVNPADVPYIEDTDFDFKSPMLINPNFFSNNSEPTYTIKGELYEDYQNLYGFIRPFRFNDYKHIYNYHCDRPKEHTNCQNGGFKPNDSFKDKCYCPKYFTGNQCQDLYSNHPSCTKKEQYHKAQSGENSLLLEYVKGPCYYSITSENEGNVSVIIENLKFGKDDCSNGNFVEVLFQKDKGAAGLILCRDRREIKFTSQSKNVIIVLYGAGNTISLTVKYQEISEIRSETV</sequence>
<proteinExistence type="predicted"/>
<feature type="domain" description="EGF-like" evidence="2">
    <location>
        <begin position="261"/>
        <end position="272"/>
    </location>
</feature>
<evidence type="ECO:0000256" key="1">
    <source>
        <dbReference type="SAM" id="SignalP"/>
    </source>
</evidence>
<keyword evidence="1" id="KW-0732">Signal</keyword>
<dbReference type="Gene3D" id="3.40.390.10">
    <property type="entry name" value="Collagenase (Catalytic Domain)"/>
    <property type="match status" value="1"/>
</dbReference>
<accession>A0A0N5BG90</accession>
<dbReference type="PROSITE" id="PS00022">
    <property type="entry name" value="EGF_1"/>
    <property type="match status" value="1"/>
</dbReference>
<name>A0A0N5BG90_STREA</name>
<evidence type="ECO:0000259" key="2">
    <source>
        <dbReference type="PROSITE" id="PS00022"/>
    </source>
</evidence>
<dbReference type="WBParaSite" id="SPAL_0000499900.1">
    <property type="protein sequence ID" value="SPAL_0000499900.1"/>
    <property type="gene ID" value="SPAL_0000499900"/>
</dbReference>
<dbReference type="InterPro" id="IPR001506">
    <property type="entry name" value="Peptidase_M12A"/>
</dbReference>
<reference evidence="4" key="1">
    <citation type="submission" date="2017-02" db="UniProtKB">
        <authorList>
            <consortium name="WormBaseParasite"/>
        </authorList>
    </citation>
    <scope>IDENTIFICATION</scope>
</reference>
<feature type="chain" id="PRO_5005894221" evidence="1">
    <location>
        <begin position="20"/>
        <end position="398"/>
    </location>
</feature>
<feature type="signal peptide" evidence="1">
    <location>
        <begin position="1"/>
        <end position="19"/>
    </location>
</feature>
<protein>
    <submittedName>
        <fullName evidence="4">Astacin domain-containing protein</fullName>
    </submittedName>
</protein>
<keyword evidence="3" id="KW-1185">Reference proteome</keyword>
<dbReference type="AlphaFoldDB" id="A0A0N5BG90"/>
<dbReference type="Proteomes" id="UP000046392">
    <property type="component" value="Unplaced"/>
</dbReference>